<gene>
    <name evidence="2" type="ORF">OD750_022920</name>
</gene>
<organism evidence="2 3">
    <name type="scientific">Tahibacter soli</name>
    <dbReference type="NCBI Taxonomy" id="2983605"/>
    <lineage>
        <taxon>Bacteria</taxon>
        <taxon>Pseudomonadati</taxon>
        <taxon>Pseudomonadota</taxon>
        <taxon>Gammaproteobacteria</taxon>
        <taxon>Lysobacterales</taxon>
        <taxon>Rhodanobacteraceae</taxon>
        <taxon>Tahibacter</taxon>
    </lineage>
</organism>
<name>A0A9X4BMJ7_9GAMM</name>
<dbReference type="RefSeq" id="WP_263540580.1">
    <property type="nucleotide sequence ID" value="NZ_JAOVZO020000020.1"/>
</dbReference>
<dbReference type="Proteomes" id="UP001139971">
    <property type="component" value="Unassembled WGS sequence"/>
</dbReference>
<dbReference type="EMBL" id="JAOVZO020000020">
    <property type="protein sequence ID" value="MDC8015389.1"/>
    <property type="molecule type" value="Genomic_DNA"/>
</dbReference>
<keyword evidence="3" id="KW-1185">Reference proteome</keyword>
<evidence type="ECO:0000313" key="3">
    <source>
        <dbReference type="Proteomes" id="UP001139971"/>
    </source>
</evidence>
<protein>
    <submittedName>
        <fullName evidence="2">Uncharacterized protein</fullName>
    </submittedName>
</protein>
<reference evidence="2" key="1">
    <citation type="submission" date="2023-02" db="EMBL/GenBank/DDBJ databases">
        <title>Tahibacter soli sp. nov. isolated from soil.</title>
        <authorList>
            <person name="Baek J.H."/>
            <person name="Lee J.K."/>
            <person name="Choi D.G."/>
            <person name="Jeon C.O."/>
        </authorList>
    </citation>
    <scope>NUCLEOTIDE SEQUENCE</scope>
    <source>
        <strain evidence="2">BL</strain>
    </source>
</reference>
<evidence type="ECO:0000313" key="2">
    <source>
        <dbReference type="EMBL" id="MDC8015389.1"/>
    </source>
</evidence>
<evidence type="ECO:0000256" key="1">
    <source>
        <dbReference type="SAM" id="MobiDB-lite"/>
    </source>
</evidence>
<feature type="region of interest" description="Disordered" evidence="1">
    <location>
        <begin position="250"/>
        <end position="274"/>
    </location>
</feature>
<dbReference type="AlphaFoldDB" id="A0A9X4BMJ7"/>
<accession>A0A9X4BMJ7</accession>
<comment type="caution">
    <text evidence="2">The sequence shown here is derived from an EMBL/GenBank/DDBJ whole genome shotgun (WGS) entry which is preliminary data.</text>
</comment>
<proteinExistence type="predicted"/>
<sequence length="274" mass="29626">MNHATLLGAMLSPALLNHPGPAQSPPAPAVHGDAEYAVRWRPGGDIAAELADTIARLRRDDAAAATLPPAKNFSIAYYDVAPAAWPDGYAASLRERVEKKNGKEDVELTYKVRGPAPLPSPFPTVPGSGLANVDRQEETDVTVVAARDRSVRNASISCSIKPKKVDIVPEPFATMSGKRPCTIAMTRYKLPWKAARPDDETNGREDLKIETWTFATASGAHRALIEVSWKGTTDPRDEDAFRAAVQPLIDRLPDGVPPSKERTAAECDADTWTP</sequence>